<evidence type="ECO:0000256" key="2">
    <source>
        <dbReference type="ARBA" id="ARBA00022771"/>
    </source>
</evidence>
<evidence type="ECO:0000256" key="1">
    <source>
        <dbReference type="ARBA" id="ARBA00022723"/>
    </source>
</evidence>
<evidence type="ECO:0000313" key="7">
    <source>
        <dbReference type="EMBL" id="RZS46850.1"/>
    </source>
</evidence>
<evidence type="ECO:0000256" key="3">
    <source>
        <dbReference type="ARBA" id="ARBA00022833"/>
    </source>
</evidence>
<dbReference type="AlphaFoldDB" id="A0A4Q7LB27"/>
<reference evidence="7 8" key="1">
    <citation type="submission" date="2019-02" db="EMBL/GenBank/DDBJ databases">
        <title>Genomic Encyclopedia of Type Strains, Phase IV (KMG-IV): sequencing the most valuable type-strain genomes for metagenomic binning, comparative biology and taxonomic classification.</title>
        <authorList>
            <person name="Goeker M."/>
        </authorList>
    </citation>
    <scope>NUCLEOTIDE SEQUENCE [LARGE SCALE GENOMIC DNA]</scope>
    <source>
        <strain evidence="7 8">DSM 10617</strain>
    </source>
</reference>
<feature type="zinc finger region" description="dksA C4-type" evidence="4">
    <location>
        <begin position="114"/>
        <end position="138"/>
    </location>
</feature>
<feature type="region of interest" description="Disordered" evidence="5">
    <location>
        <begin position="1"/>
        <end position="20"/>
    </location>
</feature>
<comment type="caution">
    <text evidence="7">The sequence shown here is derived from an EMBL/GenBank/DDBJ whole genome shotgun (WGS) entry which is preliminary data.</text>
</comment>
<dbReference type="GO" id="GO:0008270">
    <property type="term" value="F:zinc ion binding"/>
    <property type="evidence" value="ECO:0007669"/>
    <property type="project" value="UniProtKB-KW"/>
</dbReference>
<organism evidence="7 8">
    <name type="scientific">Sphaerotilus mobilis</name>
    <dbReference type="NCBI Taxonomy" id="47994"/>
    <lineage>
        <taxon>Bacteria</taxon>
        <taxon>Pseudomonadati</taxon>
        <taxon>Pseudomonadota</taxon>
        <taxon>Betaproteobacteria</taxon>
        <taxon>Burkholderiales</taxon>
        <taxon>Sphaerotilaceae</taxon>
        <taxon>Sphaerotilus</taxon>
    </lineage>
</organism>
<keyword evidence="8" id="KW-1185">Reference proteome</keyword>
<gene>
    <name evidence="7" type="ORF">EV685_3882</name>
</gene>
<dbReference type="PANTHER" id="PTHR33823:SF4">
    <property type="entry name" value="GENERAL STRESS PROTEIN 16O"/>
    <property type="match status" value="1"/>
</dbReference>
<evidence type="ECO:0000259" key="6">
    <source>
        <dbReference type="Pfam" id="PF01258"/>
    </source>
</evidence>
<accession>A0A4Q7LB27</accession>
<keyword evidence="2" id="KW-0863">Zinc-finger</keyword>
<sequence>MSPARQRHDHFVHADPDRVLAPPRTGHLDIAQRQTLRAVLLRRRDALLAAVRLHESGEGRVAHAAEVLAQDGDDAPQRDADREVDLAQSDQARVELAQVLAALARLDGPEFGRCQQCGDDIAWARLQACPEAGLCIACAVGAERVAGAWSRPSM</sequence>
<dbReference type="EMBL" id="SGWV01000013">
    <property type="protein sequence ID" value="RZS46850.1"/>
    <property type="molecule type" value="Genomic_DNA"/>
</dbReference>
<dbReference type="InterPro" id="IPR037187">
    <property type="entry name" value="DnaK_N"/>
</dbReference>
<evidence type="ECO:0000256" key="4">
    <source>
        <dbReference type="PROSITE-ProRule" id="PRU00510"/>
    </source>
</evidence>
<feature type="compositionally biased region" description="Basic and acidic residues" evidence="5">
    <location>
        <begin position="9"/>
        <end position="18"/>
    </location>
</feature>
<feature type="domain" description="Zinc finger DksA/TraR C4-type" evidence="6">
    <location>
        <begin position="110"/>
        <end position="144"/>
    </location>
</feature>
<keyword evidence="1" id="KW-0479">Metal-binding</keyword>
<dbReference type="PROSITE" id="PS51128">
    <property type="entry name" value="ZF_DKSA_2"/>
    <property type="match status" value="1"/>
</dbReference>
<keyword evidence="3" id="KW-0862">Zinc</keyword>
<dbReference type="OrthoDB" id="9811543at2"/>
<evidence type="ECO:0000313" key="8">
    <source>
        <dbReference type="Proteomes" id="UP000293433"/>
    </source>
</evidence>
<dbReference type="SUPFAM" id="SSF57716">
    <property type="entry name" value="Glucocorticoid receptor-like (DNA-binding domain)"/>
    <property type="match status" value="1"/>
</dbReference>
<name>A0A4Q7LB27_9BURK</name>
<dbReference type="Proteomes" id="UP000293433">
    <property type="component" value="Unassembled WGS sequence"/>
</dbReference>
<dbReference type="PANTHER" id="PTHR33823">
    <property type="entry name" value="RNA POLYMERASE-BINDING TRANSCRIPTION FACTOR DKSA-RELATED"/>
    <property type="match status" value="1"/>
</dbReference>
<dbReference type="Gene3D" id="1.20.120.910">
    <property type="entry name" value="DksA, coiled-coil domain"/>
    <property type="match status" value="1"/>
</dbReference>
<dbReference type="InterPro" id="IPR000962">
    <property type="entry name" value="Znf_DskA_TraR"/>
</dbReference>
<evidence type="ECO:0000256" key="5">
    <source>
        <dbReference type="SAM" id="MobiDB-lite"/>
    </source>
</evidence>
<dbReference type="RefSeq" id="WP_130483698.1">
    <property type="nucleotide sequence ID" value="NZ_SGWV01000013.1"/>
</dbReference>
<dbReference type="Pfam" id="PF01258">
    <property type="entry name" value="zf-dskA_traR"/>
    <property type="match status" value="1"/>
</dbReference>
<protein>
    <submittedName>
        <fullName evidence="7">TraR/DksA family transcriptional regulator</fullName>
    </submittedName>
</protein>
<proteinExistence type="predicted"/>
<dbReference type="SUPFAM" id="SSF109635">
    <property type="entry name" value="DnaK suppressor protein DksA, alpha-hairpin domain"/>
    <property type="match status" value="1"/>
</dbReference>